<evidence type="ECO:0000256" key="1">
    <source>
        <dbReference type="ARBA" id="ARBA00011738"/>
    </source>
</evidence>
<dbReference type="InterPro" id="IPR009057">
    <property type="entry name" value="Homeodomain-like_sf"/>
</dbReference>
<name>A0A7I7MGG8_9MYCO</name>
<dbReference type="SUPFAM" id="SSF48498">
    <property type="entry name" value="Tetracyclin repressor-like, C-terminal domain"/>
    <property type="match status" value="1"/>
</dbReference>
<dbReference type="Gene3D" id="1.10.357.10">
    <property type="entry name" value="Tetracycline Repressor, domain 2"/>
    <property type="match status" value="1"/>
</dbReference>
<dbReference type="Proteomes" id="UP000466514">
    <property type="component" value="Chromosome"/>
</dbReference>
<protein>
    <submittedName>
        <fullName evidence="8">TetR family transcriptional regulator</fullName>
    </submittedName>
</protein>
<dbReference type="EMBL" id="AP022574">
    <property type="protein sequence ID" value="BBX71434.1"/>
    <property type="molecule type" value="Genomic_DNA"/>
</dbReference>
<evidence type="ECO:0000256" key="3">
    <source>
        <dbReference type="ARBA" id="ARBA00023125"/>
    </source>
</evidence>
<gene>
    <name evidence="8" type="ORF">MPSYJ_48950</name>
</gene>
<dbReference type="PRINTS" id="PR00455">
    <property type="entry name" value="HTHTETR"/>
</dbReference>
<feature type="region of interest" description="Disordered" evidence="6">
    <location>
        <begin position="52"/>
        <end position="82"/>
    </location>
</feature>
<dbReference type="FunFam" id="1.10.10.60:FF:000141">
    <property type="entry name" value="TetR family transcriptional regulator"/>
    <property type="match status" value="1"/>
</dbReference>
<proteinExistence type="predicted"/>
<accession>A0A7I7MGG8</accession>
<feature type="DNA-binding region" description="H-T-H motif" evidence="5">
    <location>
        <begin position="103"/>
        <end position="122"/>
    </location>
</feature>
<evidence type="ECO:0000259" key="7">
    <source>
        <dbReference type="PROSITE" id="PS50977"/>
    </source>
</evidence>
<dbReference type="InterPro" id="IPR050109">
    <property type="entry name" value="HTH-type_TetR-like_transc_reg"/>
</dbReference>
<keyword evidence="4" id="KW-0804">Transcription</keyword>
<dbReference type="PANTHER" id="PTHR30055:SF160">
    <property type="entry name" value="TRANSCRIPTIONAL REGULATORY PROTEIN (PROBABLY ASNC-FAMILY)-RELATED"/>
    <property type="match status" value="1"/>
</dbReference>
<feature type="region of interest" description="Disordered" evidence="6">
    <location>
        <begin position="1"/>
        <end position="31"/>
    </location>
</feature>
<evidence type="ECO:0000256" key="2">
    <source>
        <dbReference type="ARBA" id="ARBA00023015"/>
    </source>
</evidence>
<dbReference type="GO" id="GO:0003700">
    <property type="term" value="F:DNA-binding transcription factor activity"/>
    <property type="evidence" value="ECO:0007669"/>
    <property type="project" value="TreeGrafter"/>
</dbReference>
<feature type="compositionally biased region" description="Polar residues" evidence="6">
    <location>
        <begin position="60"/>
        <end position="70"/>
    </location>
</feature>
<dbReference type="GO" id="GO:0000976">
    <property type="term" value="F:transcription cis-regulatory region binding"/>
    <property type="evidence" value="ECO:0007669"/>
    <property type="project" value="TreeGrafter"/>
</dbReference>
<dbReference type="KEGG" id="mpsc:MPSYJ_48950"/>
<dbReference type="AlphaFoldDB" id="A0A7I7MGG8"/>
<dbReference type="InterPro" id="IPR036271">
    <property type="entry name" value="Tet_transcr_reg_TetR-rel_C_sf"/>
</dbReference>
<keyword evidence="9" id="KW-1185">Reference proteome</keyword>
<keyword evidence="3 5" id="KW-0238">DNA-binding</keyword>
<sequence>MTGPDLRRACTGKMSCRPRPANGSSVSGTELTTAEAPAVELEVLMSELARTAQRRGGQPANGTGLPSTSAARRGNRLPRDERRGQLLIAASEVFVDRGYHAAGMDEIAERAGVSKPVLYQHFSSKVELYLAVLQRHVDNLVSGVRQALRTTTDNRQRVRAAVEAFFDFIEHDSQGYRLIFENDYVTEPQVAAQVKVATEACTDAVFDLISHDSGLEPHRARMIAVGLVSISVDSARYWLNNERPIAKDDAVEGTVAFIWGGLSHVPLTRS</sequence>
<evidence type="ECO:0000313" key="9">
    <source>
        <dbReference type="Proteomes" id="UP000466514"/>
    </source>
</evidence>
<keyword evidence="2" id="KW-0805">Transcription regulation</keyword>
<dbReference type="SUPFAM" id="SSF46689">
    <property type="entry name" value="Homeodomain-like"/>
    <property type="match status" value="1"/>
</dbReference>
<dbReference type="InterPro" id="IPR054129">
    <property type="entry name" value="DesT_TetR_C"/>
</dbReference>
<feature type="compositionally biased region" description="Polar residues" evidence="6">
    <location>
        <begin position="22"/>
        <end position="31"/>
    </location>
</feature>
<dbReference type="Pfam" id="PF00440">
    <property type="entry name" value="TetR_N"/>
    <property type="match status" value="1"/>
</dbReference>
<dbReference type="PANTHER" id="PTHR30055">
    <property type="entry name" value="HTH-TYPE TRANSCRIPTIONAL REGULATOR RUTR"/>
    <property type="match status" value="1"/>
</dbReference>
<dbReference type="PROSITE" id="PS50977">
    <property type="entry name" value="HTH_TETR_2"/>
    <property type="match status" value="1"/>
</dbReference>
<dbReference type="Pfam" id="PF21943">
    <property type="entry name" value="TetR_C_46"/>
    <property type="match status" value="1"/>
</dbReference>
<dbReference type="GO" id="GO:0045892">
    <property type="term" value="P:negative regulation of DNA-templated transcription"/>
    <property type="evidence" value="ECO:0007669"/>
    <property type="project" value="UniProtKB-ARBA"/>
</dbReference>
<evidence type="ECO:0000313" key="8">
    <source>
        <dbReference type="EMBL" id="BBX71434.1"/>
    </source>
</evidence>
<evidence type="ECO:0000256" key="6">
    <source>
        <dbReference type="SAM" id="MobiDB-lite"/>
    </source>
</evidence>
<dbReference type="InterPro" id="IPR001647">
    <property type="entry name" value="HTH_TetR"/>
</dbReference>
<evidence type="ECO:0000256" key="4">
    <source>
        <dbReference type="ARBA" id="ARBA00023163"/>
    </source>
</evidence>
<evidence type="ECO:0000256" key="5">
    <source>
        <dbReference type="PROSITE-ProRule" id="PRU00335"/>
    </source>
</evidence>
<comment type="subunit">
    <text evidence="1">Homodimer.</text>
</comment>
<reference evidence="8 9" key="1">
    <citation type="journal article" date="2019" name="Emerg. Microbes Infect.">
        <title>Comprehensive subspecies identification of 175 nontuberculous mycobacteria species based on 7547 genomic profiles.</title>
        <authorList>
            <person name="Matsumoto Y."/>
            <person name="Kinjo T."/>
            <person name="Motooka D."/>
            <person name="Nabeya D."/>
            <person name="Jung N."/>
            <person name="Uechi K."/>
            <person name="Horii T."/>
            <person name="Iida T."/>
            <person name="Fujita J."/>
            <person name="Nakamura S."/>
        </authorList>
    </citation>
    <scope>NUCLEOTIDE SEQUENCE [LARGE SCALE GENOMIC DNA]</scope>
    <source>
        <strain evidence="8 9">JCM 13323</strain>
    </source>
</reference>
<organism evidence="8 9">
    <name type="scientific">Mycolicibacterium psychrotolerans</name>
    <dbReference type="NCBI Taxonomy" id="216929"/>
    <lineage>
        <taxon>Bacteria</taxon>
        <taxon>Bacillati</taxon>
        <taxon>Actinomycetota</taxon>
        <taxon>Actinomycetes</taxon>
        <taxon>Mycobacteriales</taxon>
        <taxon>Mycobacteriaceae</taxon>
        <taxon>Mycolicibacterium</taxon>
    </lineage>
</organism>
<feature type="domain" description="HTH tetR-type" evidence="7">
    <location>
        <begin position="80"/>
        <end position="140"/>
    </location>
</feature>